<protein>
    <submittedName>
        <fullName evidence="1">Iron-sulfur cluster insertion protein ErpA</fullName>
    </submittedName>
</protein>
<name>A0ABM9UQQ3_SARVE</name>
<sequence length="91" mass="10492">MCIKIHENTIKKAMEIIKNSEKQGLRVKANGSSCSGVNFEIFPDNINENDDYVITDKSGIKIILDRNIKNMFSDAIIEYKQTMVGWEFKIY</sequence>
<dbReference type="Proteomes" id="UP000095488">
    <property type="component" value="Unassembled WGS sequence"/>
</dbReference>
<reference evidence="1 2" key="1">
    <citation type="submission" date="2015-09" db="EMBL/GenBank/DDBJ databases">
        <authorList>
            <consortium name="Pathogen Informatics"/>
        </authorList>
    </citation>
    <scope>NUCLEOTIDE SEQUENCE [LARGE SCALE GENOMIC DNA]</scope>
    <source>
        <strain evidence="1 2">2789STDY5834858</strain>
    </source>
</reference>
<evidence type="ECO:0000313" key="1">
    <source>
        <dbReference type="EMBL" id="CUN77945.1"/>
    </source>
</evidence>
<gene>
    <name evidence="1" type="ORF">ERS852473_01073</name>
</gene>
<accession>A0ABM9UQQ3</accession>
<proteinExistence type="predicted"/>
<organism evidence="1 2">
    <name type="scientific">Sarcina ventriculi</name>
    <name type="common">Clostridium ventriculi</name>
    <dbReference type="NCBI Taxonomy" id="1267"/>
    <lineage>
        <taxon>Bacteria</taxon>
        <taxon>Bacillati</taxon>
        <taxon>Bacillota</taxon>
        <taxon>Clostridia</taxon>
        <taxon>Eubacteriales</taxon>
        <taxon>Clostridiaceae</taxon>
        <taxon>Sarcina</taxon>
    </lineage>
</organism>
<dbReference type="EMBL" id="CYZR01000003">
    <property type="protein sequence ID" value="CUN77945.1"/>
    <property type="molecule type" value="Genomic_DNA"/>
</dbReference>
<dbReference type="SUPFAM" id="SSF89360">
    <property type="entry name" value="HesB-like domain"/>
    <property type="match status" value="1"/>
</dbReference>
<comment type="caution">
    <text evidence="1">The sequence shown here is derived from an EMBL/GenBank/DDBJ whole genome shotgun (WGS) entry which is preliminary data.</text>
</comment>
<dbReference type="Gene3D" id="2.60.300.12">
    <property type="entry name" value="HesB-like domain"/>
    <property type="match status" value="1"/>
</dbReference>
<dbReference type="RefSeq" id="WP_055258382.1">
    <property type="nucleotide sequence ID" value="NZ_BCMV01000066.1"/>
</dbReference>
<dbReference type="InterPro" id="IPR035903">
    <property type="entry name" value="HesB-like_dom_sf"/>
</dbReference>
<evidence type="ECO:0000313" key="2">
    <source>
        <dbReference type="Proteomes" id="UP000095488"/>
    </source>
</evidence>
<keyword evidence="2" id="KW-1185">Reference proteome</keyword>